<dbReference type="InterPro" id="IPR036155">
    <property type="entry name" value="Crypto/Photolyase_N_sf"/>
</dbReference>
<dbReference type="Proteomes" id="UP000596063">
    <property type="component" value="Chromosome"/>
</dbReference>
<feature type="binding site" evidence="6">
    <location>
        <position position="206"/>
    </location>
    <ligand>
        <name>FAD</name>
        <dbReference type="ChEBI" id="CHEBI:57692"/>
    </ligand>
</feature>
<evidence type="ECO:0000256" key="7">
    <source>
        <dbReference type="RuleBase" id="RU004182"/>
    </source>
</evidence>
<dbReference type="PROSITE" id="PS51645">
    <property type="entry name" value="PHR_CRY_ALPHA_BETA"/>
    <property type="match status" value="1"/>
</dbReference>
<feature type="region of interest" description="Disordered" evidence="8">
    <location>
        <begin position="475"/>
        <end position="496"/>
    </location>
</feature>
<evidence type="ECO:0000256" key="8">
    <source>
        <dbReference type="SAM" id="MobiDB-lite"/>
    </source>
</evidence>
<dbReference type="Gene3D" id="1.25.40.80">
    <property type="match status" value="1"/>
</dbReference>
<evidence type="ECO:0000313" key="10">
    <source>
        <dbReference type="EMBL" id="QQD17751.1"/>
    </source>
</evidence>
<dbReference type="PROSITE" id="PS00394">
    <property type="entry name" value="DNA_PHOTOLYASES_1_1"/>
    <property type="match status" value="1"/>
</dbReference>
<dbReference type="InterPro" id="IPR014729">
    <property type="entry name" value="Rossmann-like_a/b/a_fold"/>
</dbReference>
<dbReference type="InterPro" id="IPR018394">
    <property type="entry name" value="DNA_photolyase_1_CS_C"/>
</dbReference>
<dbReference type="InterPro" id="IPR005101">
    <property type="entry name" value="Cryptochr/Photolyase_FAD-bd"/>
</dbReference>
<dbReference type="InterPro" id="IPR006050">
    <property type="entry name" value="DNA_photolyase_N"/>
</dbReference>
<protein>
    <submittedName>
        <fullName evidence="10">Deoxyribodipyrimidine photo-lyase</fullName>
    </submittedName>
</protein>
<dbReference type="AlphaFoldDB" id="A0A7T4UPL6"/>
<dbReference type="GO" id="GO:0006950">
    <property type="term" value="P:response to stress"/>
    <property type="evidence" value="ECO:0007669"/>
    <property type="project" value="UniProtKB-ARBA"/>
</dbReference>
<dbReference type="Pfam" id="PF00875">
    <property type="entry name" value="DNA_photolyase"/>
    <property type="match status" value="1"/>
</dbReference>
<evidence type="ECO:0000256" key="5">
    <source>
        <dbReference type="ARBA" id="ARBA00022991"/>
    </source>
</evidence>
<keyword evidence="5 7" id="KW-0157">Chromophore</keyword>
<gene>
    <name evidence="10" type="ORF">I6N98_15615</name>
</gene>
<dbReference type="PANTHER" id="PTHR11455">
    <property type="entry name" value="CRYPTOCHROME"/>
    <property type="match status" value="1"/>
</dbReference>
<dbReference type="PANTHER" id="PTHR11455:SF9">
    <property type="entry name" value="CRYPTOCHROME CIRCADIAN CLOCK 5 ISOFORM X1"/>
    <property type="match status" value="1"/>
</dbReference>
<keyword evidence="3 6" id="KW-0285">Flavoprotein</keyword>
<evidence type="ECO:0000256" key="2">
    <source>
        <dbReference type="ARBA" id="ARBA00005862"/>
    </source>
</evidence>
<dbReference type="InterPro" id="IPR036134">
    <property type="entry name" value="Crypto/Photolyase_FAD-like_sf"/>
</dbReference>
<dbReference type="GO" id="GO:0003677">
    <property type="term" value="F:DNA binding"/>
    <property type="evidence" value="ECO:0007669"/>
    <property type="project" value="TreeGrafter"/>
</dbReference>
<dbReference type="SUPFAM" id="SSF48173">
    <property type="entry name" value="Cryptochrome/photolyase FAD-binding domain"/>
    <property type="match status" value="1"/>
</dbReference>
<keyword evidence="11" id="KW-1185">Reference proteome</keyword>
<dbReference type="EMBL" id="CP066167">
    <property type="protein sequence ID" value="QQD17751.1"/>
    <property type="molecule type" value="Genomic_DNA"/>
</dbReference>
<keyword evidence="4 6" id="KW-0274">FAD</keyword>
<dbReference type="RefSeq" id="WP_198569250.1">
    <property type="nucleotide sequence ID" value="NZ_CP066167.1"/>
</dbReference>
<feature type="domain" description="Photolyase/cryptochrome alpha/beta" evidence="9">
    <location>
        <begin position="1"/>
        <end position="129"/>
    </location>
</feature>
<evidence type="ECO:0000259" key="9">
    <source>
        <dbReference type="PROSITE" id="PS51645"/>
    </source>
</evidence>
<dbReference type="Gene3D" id="1.10.579.10">
    <property type="entry name" value="DNA Cyclobutane Dipyrimidine Photolyase, subunit A, domain 3"/>
    <property type="match status" value="1"/>
</dbReference>
<organism evidence="10 11">
    <name type="scientific">Spongiibacter nanhainus</name>
    <dbReference type="NCBI Taxonomy" id="2794344"/>
    <lineage>
        <taxon>Bacteria</taxon>
        <taxon>Pseudomonadati</taxon>
        <taxon>Pseudomonadota</taxon>
        <taxon>Gammaproteobacteria</taxon>
        <taxon>Cellvibrionales</taxon>
        <taxon>Spongiibacteraceae</taxon>
        <taxon>Spongiibacter</taxon>
    </lineage>
</organism>
<proteinExistence type="inferred from homology"/>
<dbReference type="GO" id="GO:0006139">
    <property type="term" value="P:nucleobase-containing compound metabolic process"/>
    <property type="evidence" value="ECO:0007669"/>
    <property type="project" value="UniProtKB-ARBA"/>
</dbReference>
<evidence type="ECO:0000256" key="1">
    <source>
        <dbReference type="ARBA" id="ARBA00001932"/>
    </source>
</evidence>
<keyword evidence="10" id="KW-0456">Lyase</keyword>
<name>A0A7T4UPL6_9GAMM</name>
<dbReference type="SUPFAM" id="SSF52425">
    <property type="entry name" value="Cryptochrome/photolyase, N-terminal domain"/>
    <property type="match status" value="1"/>
</dbReference>
<comment type="cofactor">
    <cofactor evidence="1">
        <name>(6R)-5,10-methylene-5,6,7,8-tetrahydrofolate</name>
        <dbReference type="ChEBI" id="CHEBI:15636"/>
    </cofactor>
</comment>
<dbReference type="GO" id="GO:0003904">
    <property type="term" value="F:deoxyribodipyrimidine photo-lyase activity"/>
    <property type="evidence" value="ECO:0007669"/>
    <property type="project" value="TreeGrafter"/>
</dbReference>
<evidence type="ECO:0000256" key="4">
    <source>
        <dbReference type="ARBA" id="ARBA00022827"/>
    </source>
</evidence>
<comment type="cofactor">
    <cofactor evidence="6">
        <name>FAD</name>
        <dbReference type="ChEBI" id="CHEBI:57692"/>
    </cofactor>
    <text evidence="6">Binds 1 FAD per subunit.</text>
</comment>
<sequence length="496" mass="57623">MNVVWFKRDLRLSDHPPLADAIERGDCLLLYLFEPELLKDPHYERRHWRFVWQSLQAMNAQLAQFGTRVHCLTGNALDCLQAIHQHTPISGLYSHQETGLDITFQRDLAVAKWCDSQGIPWQQSPSGAVRRGALNRQGWDRHWQQVMRAPLVQPDLDRAHFVTLPGLPETTPQPDWLCGGEEMQRGGSPTAWRTLSSFYQGRGQDYYRSLSSPIASRRACSRMSPYLAWGNISLREMYQSLLSQWQRPGWRRSLSALSSRLHWHCHFIQKFESECEMEFRPVNRAYQAFPYRDDSEVDRDLLAWQQGNTGLPLVDACMRCLQATGYINFRMRAMLVSVLCHHLNIDWQRGATHLARLFLDFEPGIHYPQIQMQAGVTGTNTIRLYNPVKQSQEQDPKGEFIRRWVPELRALPDSQIHCPWQVPPLEAAMLGFELGRDYPEPIIDITSAAKAARERLWSWRGRSDVKQEARRILARHVRPDSHSTPRSKTTERRRRA</sequence>
<reference evidence="10 11" key="1">
    <citation type="submission" date="2020-12" db="EMBL/GenBank/DDBJ databases">
        <authorList>
            <person name="Shan Y."/>
        </authorList>
    </citation>
    <scope>NUCLEOTIDE SEQUENCE [LARGE SCALE GENOMIC DNA]</scope>
    <source>
        <strain evidence="11">csc3.9</strain>
    </source>
</reference>
<dbReference type="GO" id="GO:0071949">
    <property type="term" value="F:FAD binding"/>
    <property type="evidence" value="ECO:0007669"/>
    <property type="project" value="TreeGrafter"/>
</dbReference>
<dbReference type="InterPro" id="IPR002081">
    <property type="entry name" value="Cryptochrome/DNA_photolyase_1"/>
</dbReference>
<accession>A0A7T4UPL6</accession>
<evidence type="ECO:0000256" key="3">
    <source>
        <dbReference type="ARBA" id="ARBA00022630"/>
    </source>
</evidence>
<dbReference type="GO" id="GO:0009416">
    <property type="term" value="P:response to light stimulus"/>
    <property type="evidence" value="ECO:0007669"/>
    <property type="project" value="TreeGrafter"/>
</dbReference>
<dbReference type="Pfam" id="PF03441">
    <property type="entry name" value="FAD_binding_7"/>
    <property type="match status" value="1"/>
</dbReference>
<dbReference type="PRINTS" id="PR00147">
    <property type="entry name" value="DNAPHOTLYASE"/>
</dbReference>
<comment type="similarity">
    <text evidence="2">Belongs to the DNA photolyase class-1 family.</text>
</comment>
<dbReference type="KEGG" id="snan:I6N98_15615"/>
<evidence type="ECO:0000313" key="11">
    <source>
        <dbReference type="Proteomes" id="UP000596063"/>
    </source>
</evidence>
<evidence type="ECO:0000256" key="6">
    <source>
        <dbReference type="PIRSR" id="PIRSR602081-1"/>
    </source>
</evidence>
<comment type="similarity">
    <text evidence="7">Belongs to the DNA photolyase family.</text>
</comment>
<dbReference type="Gene3D" id="3.40.50.620">
    <property type="entry name" value="HUPs"/>
    <property type="match status" value="1"/>
</dbReference>